<dbReference type="GO" id="GO:0008237">
    <property type="term" value="F:metallopeptidase activity"/>
    <property type="evidence" value="ECO:0007669"/>
    <property type="project" value="UniProtKB-KW"/>
</dbReference>
<evidence type="ECO:0000256" key="1">
    <source>
        <dbReference type="ARBA" id="ARBA00001947"/>
    </source>
</evidence>
<protein>
    <submittedName>
        <fullName evidence="5">DUF1704 domain-containing protein</fullName>
    </submittedName>
</protein>
<keyword evidence="3" id="KW-0378">Hydrolase</keyword>
<dbReference type="EMBL" id="SZVP01000001">
    <property type="protein sequence ID" value="TMM47716.1"/>
    <property type="molecule type" value="Genomic_DNA"/>
</dbReference>
<sequence>MNKIAEEQARIHQISAILYSASQPIRILSHLEWHRDIKRQFFANNAKELPKVSYPGFDPRKTLALVNQARGLLGSSDVDQWLQRISVKLEYGALMMASVGTKKFYEFSEKLYDKPTNAFTDDKSTPLELANSFDKKISSYANYDLGAPPPMCYLATDIAGQMELAVAKMFGDEAPKIEIVDELSANALANPKLIRLRRTACFTDLDAQQLINHEAYIHVATSINGLNQQHLKILAAGHPGTTKTQEGLAVFSEYITNSIDLDRLRRLADRIIAIQMSIDGADFLDVYHYFLTRIGNESQAYENSRRVFRGGVLTGGAPFTKDGVYLEGLIRVHNFLKAIAANGRADCLKLLFCGKLDIEDIPVLYKLTAMGLCQPAKYLPPWVKDARYLLAYLTCSDFLNKMDMPKVYSHYDELLHSIPQKIS</sequence>
<dbReference type="AlphaFoldDB" id="A0A8H2PNE3"/>
<evidence type="ECO:0000256" key="2">
    <source>
        <dbReference type="ARBA" id="ARBA00022670"/>
    </source>
</evidence>
<dbReference type="PANTHER" id="PTHR31817:SF0">
    <property type="entry name" value="CHROMOSOME UNDETERMINED SCAFFOLD_67, WHOLE GENOME SHOTGUN SEQUENCE"/>
    <property type="match status" value="1"/>
</dbReference>
<keyword evidence="6" id="KW-1185">Reference proteome</keyword>
<comment type="caution">
    <text evidence="5">The sequence shown here is derived from an EMBL/GenBank/DDBJ whole genome shotgun (WGS) entry which is preliminary data.</text>
</comment>
<dbReference type="Pfam" id="PF08014">
    <property type="entry name" value="MATCAP"/>
    <property type="match status" value="1"/>
</dbReference>
<dbReference type="InterPro" id="IPR012548">
    <property type="entry name" value="MATCAP"/>
</dbReference>
<dbReference type="PANTHER" id="PTHR31817">
    <property type="match status" value="1"/>
</dbReference>
<evidence type="ECO:0000256" key="4">
    <source>
        <dbReference type="ARBA" id="ARBA00023049"/>
    </source>
</evidence>
<dbReference type="GO" id="GO:0006508">
    <property type="term" value="P:proteolysis"/>
    <property type="evidence" value="ECO:0007669"/>
    <property type="project" value="UniProtKB-KW"/>
</dbReference>
<organism evidence="5 6">
    <name type="scientific">Colwellia ponticola</name>
    <dbReference type="NCBI Taxonomy" id="2304625"/>
    <lineage>
        <taxon>Bacteria</taxon>
        <taxon>Pseudomonadati</taxon>
        <taxon>Pseudomonadota</taxon>
        <taxon>Gammaproteobacteria</taxon>
        <taxon>Alteromonadales</taxon>
        <taxon>Colwelliaceae</taxon>
        <taxon>Colwellia</taxon>
    </lineage>
</organism>
<proteinExistence type="predicted"/>
<gene>
    <name evidence="5" type="ORF">FCS21_01710</name>
</gene>
<comment type="cofactor">
    <cofactor evidence="1">
        <name>Zn(2+)</name>
        <dbReference type="ChEBI" id="CHEBI:29105"/>
    </cofactor>
</comment>
<dbReference type="GO" id="GO:0080164">
    <property type="term" value="P:regulation of nitric oxide metabolic process"/>
    <property type="evidence" value="ECO:0007669"/>
    <property type="project" value="TreeGrafter"/>
</dbReference>
<dbReference type="SMART" id="SM01154">
    <property type="entry name" value="DUF1704"/>
    <property type="match status" value="1"/>
</dbReference>
<accession>A0A8H2PNE3</accession>
<name>A0A8H2PNE3_9GAMM</name>
<dbReference type="OrthoDB" id="9785840at2"/>
<keyword evidence="2" id="KW-0645">Protease</keyword>
<evidence type="ECO:0000313" key="5">
    <source>
        <dbReference type="EMBL" id="TMM47716.1"/>
    </source>
</evidence>
<keyword evidence="4" id="KW-0482">Metalloprotease</keyword>
<dbReference type="Proteomes" id="UP000307702">
    <property type="component" value="Unassembled WGS sequence"/>
</dbReference>
<evidence type="ECO:0000256" key="3">
    <source>
        <dbReference type="ARBA" id="ARBA00022801"/>
    </source>
</evidence>
<reference evidence="5 6" key="1">
    <citation type="submission" date="2019-05" db="EMBL/GenBank/DDBJ databases">
        <title>Colwellia ponticola sp. nov., isolated from seawater.</title>
        <authorList>
            <person name="Yoon J.-H."/>
        </authorList>
    </citation>
    <scope>NUCLEOTIDE SEQUENCE [LARGE SCALE GENOMIC DNA]</scope>
    <source>
        <strain evidence="5 6">OISW-25</strain>
    </source>
</reference>
<evidence type="ECO:0000313" key="6">
    <source>
        <dbReference type="Proteomes" id="UP000307702"/>
    </source>
</evidence>
<dbReference type="RefSeq" id="WP_138620249.1">
    <property type="nucleotide sequence ID" value="NZ_SZVP01000001.1"/>
</dbReference>